<keyword evidence="1" id="KW-1185">Reference proteome</keyword>
<dbReference type="InterPro" id="IPR036397">
    <property type="entry name" value="RNaseH_sf"/>
</dbReference>
<name>A0A1I7WV67_HETBA</name>
<dbReference type="Proteomes" id="UP000095283">
    <property type="component" value="Unplaced"/>
</dbReference>
<proteinExistence type="predicted"/>
<evidence type="ECO:0000313" key="1">
    <source>
        <dbReference type="Proteomes" id="UP000095283"/>
    </source>
</evidence>
<dbReference type="Gene3D" id="3.30.420.10">
    <property type="entry name" value="Ribonuclease H-like superfamily/Ribonuclease H"/>
    <property type="match status" value="1"/>
</dbReference>
<dbReference type="WBParaSite" id="Hba_09043">
    <property type="protein sequence ID" value="Hba_09043"/>
    <property type="gene ID" value="Hba_09043"/>
</dbReference>
<evidence type="ECO:0000313" key="2">
    <source>
        <dbReference type="WBParaSite" id="Hba_09043"/>
    </source>
</evidence>
<accession>A0A1I7WV67</accession>
<dbReference type="AlphaFoldDB" id="A0A1I7WV67"/>
<sequence length="206" mass="23727">MKEVKPLSTAGYTVKQIADVVKRSRKANINSLRHRQEYGSKKCSRQPASNNTINISEVRRICGSGASESTMCRIPNKCLNIVQSRMKKFPQLIQGDKHKRVRWSRMFMGCDWGKVIFSDKMKFNLGRPDGRHSYWSDLAFSSVVLANLAFVSKKMNSMVYQDVLGHRLVLYIECFPITSFTFQQDNATIRASRSTKTCWRTMTWPL</sequence>
<organism evidence="1 2">
    <name type="scientific">Heterorhabditis bacteriophora</name>
    <name type="common">Entomopathogenic nematode worm</name>
    <dbReference type="NCBI Taxonomy" id="37862"/>
    <lineage>
        <taxon>Eukaryota</taxon>
        <taxon>Metazoa</taxon>
        <taxon>Ecdysozoa</taxon>
        <taxon>Nematoda</taxon>
        <taxon>Chromadorea</taxon>
        <taxon>Rhabditida</taxon>
        <taxon>Rhabditina</taxon>
        <taxon>Rhabditomorpha</taxon>
        <taxon>Strongyloidea</taxon>
        <taxon>Heterorhabditidae</taxon>
        <taxon>Heterorhabditis</taxon>
    </lineage>
</organism>
<dbReference type="GO" id="GO:0003676">
    <property type="term" value="F:nucleic acid binding"/>
    <property type="evidence" value="ECO:0007669"/>
    <property type="project" value="InterPro"/>
</dbReference>
<protein>
    <submittedName>
        <fullName evidence="2">DDE_Tnp_1_7 domain-containing protein</fullName>
    </submittedName>
</protein>
<reference evidence="2" key="1">
    <citation type="submission" date="2016-11" db="UniProtKB">
        <authorList>
            <consortium name="WormBaseParasite"/>
        </authorList>
    </citation>
    <scope>IDENTIFICATION</scope>
</reference>